<comment type="caution">
    <text evidence="2">The sequence shown here is derived from an EMBL/GenBank/DDBJ whole genome shotgun (WGS) entry which is preliminary data.</text>
</comment>
<protein>
    <recommendedName>
        <fullName evidence="5">Anion transporter</fullName>
    </recommendedName>
</protein>
<keyword evidence="1" id="KW-0472">Membrane</keyword>
<dbReference type="EMBL" id="LNJE01000008">
    <property type="protein sequence ID" value="KYC57829.1"/>
    <property type="molecule type" value="Genomic_DNA"/>
</dbReference>
<accession>A0A150JAF1</accession>
<name>A0A150JAF1_9EURY</name>
<dbReference type="Proteomes" id="UP000092420">
    <property type="component" value="Unassembled WGS sequence"/>
</dbReference>
<sequence>MISLLVLLIVFLLVAVRQIGKLKLEIWHIMTFGAMTCLLTSQITPIDALKSINLDVILFLFGMFVIGVGL</sequence>
<dbReference type="AlphaFoldDB" id="A0A150JAF1"/>
<evidence type="ECO:0000313" key="4">
    <source>
        <dbReference type="Proteomes" id="UP000092420"/>
    </source>
</evidence>
<feature type="transmembrane region" description="Helical" evidence="1">
    <location>
        <begin position="52"/>
        <end position="69"/>
    </location>
</feature>
<evidence type="ECO:0000313" key="3">
    <source>
        <dbReference type="EMBL" id="KYC57829.1"/>
    </source>
</evidence>
<organism evidence="2 4">
    <name type="scientific">Candidatus Methanofastidiosum methylothiophilum</name>
    <dbReference type="NCBI Taxonomy" id="1705564"/>
    <lineage>
        <taxon>Archaea</taxon>
        <taxon>Methanobacteriati</taxon>
        <taxon>Methanobacteriota</taxon>
        <taxon>Stenosarchaea group</taxon>
        <taxon>Candidatus Methanofastidiosia</taxon>
        <taxon>Candidatus Methanofastidiosales</taxon>
        <taxon>Candidatus Methanofastidiosaceae</taxon>
        <taxon>Candidatus Methanofastidiosum</taxon>
    </lineage>
</organism>
<dbReference type="EMBL" id="LNJB01000016">
    <property type="protein sequence ID" value="KYC54201.1"/>
    <property type="molecule type" value="Genomic_DNA"/>
</dbReference>
<accession>A0A150JHL9</accession>
<evidence type="ECO:0008006" key="5">
    <source>
        <dbReference type="Google" id="ProtNLM"/>
    </source>
</evidence>
<accession>A0A150JKP3</accession>
<keyword evidence="1" id="KW-0812">Transmembrane</keyword>
<gene>
    <name evidence="2" type="ORF">AN188_01209</name>
    <name evidence="3" type="ORF">APG09_00856</name>
</gene>
<keyword evidence="1" id="KW-1133">Transmembrane helix</keyword>
<proteinExistence type="predicted"/>
<reference evidence="2 4" key="1">
    <citation type="journal article" date="2016" name="ISME J.">
        <title>Chasing the elusive Euryarchaeota class WSA2: genomes reveal a uniquely fastidious methyl-reducing methanogen.</title>
        <authorList>
            <person name="Nobu M.K."/>
            <person name="Narihiro T."/>
            <person name="Kuroda K."/>
            <person name="Mei R."/>
            <person name="Liu W.T."/>
        </authorList>
    </citation>
    <scope>NUCLEOTIDE SEQUENCE [LARGE SCALE GENOMIC DNA]</scope>
    <source>
        <strain evidence="2">ADurb1013_Bin02101</strain>
        <strain evidence="3">ADurb1213_Bin02801</strain>
    </source>
</reference>
<evidence type="ECO:0000256" key="1">
    <source>
        <dbReference type="SAM" id="Phobius"/>
    </source>
</evidence>
<evidence type="ECO:0000313" key="2">
    <source>
        <dbReference type="EMBL" id="KYC54201.1"/>
    </source>
</evidence>
<feature type="transmembrane region" description="Helical" evidence="1">
    <location>
        <begin position="27"/>
        <end position="45"/>
    </location>
</feature>